<reference evidence="5 6" key="1">
    <citation type="submission" date="2020-08" db="EMBL/GenBank/DDBJ databases">
        <title>Sequencing the genomes of 1000 actinobacteria strains.</title>
        <authorList>
            <person name="Klenk H.-P."/>
        </authorList>
    </citation>
    <scope>NUCLEOTIDE SEQUENCE [LARGE SCALE GENOMIC DNA]</scope>
    <source>
        <strain evidence="5 6">DSM 105498</strain>
    </source>
</reference>
<proteinExistence type="predicted"/>
<dbReference type="InterPro" id="IPR036737">
    <property type="entry name" value="OmpA-like_sf"/>
</dbReference>
<dbReference type="Gene3D" id="3.30.1330.60">
    <property type="entry name" value="OmpA-like domain"/>
    <property type="match status" value="1"/>
</dbReference>
<comment type="subcellular location">
    <subcellularLocation>
        <location evidence="1">Membrane</location>
    </subcellularLocation>
</comment>
<evidence type="ECO:0000313" key="6">
    <source>
        <dbReference type="Proteomes" id="UP000589626"/>
    </source>
</evidence>
<dbReference type="InterPro" id="IPR006664">
    <property type="entry name" value="OMP_bac"/>
</dbReference>
<comment type="caution">
    <text evidence="5">The sequence shown here is derived from an EMBL/GenBank/DDBJ whole genome shotgun (WGS) entry which is preliminary data.</text>
</comment>
<feature type="domain" description="OmpA-like" evidence="4">
    <location>
        <begin position="238"/>
        <end position="356"/>
    </location>
</feature>
<dbReference type="Pfam" id="PF01471">
    <property type="entry name" value="PG_binding_1"/>
    <property type="match status" value="1"/>
</dbReference>
<evidence type="ECO:0000259" key="4">
    <source>
        <dbReference type="PROSITE" id="PS51123"/>
    </source>
</evidence>
<dbReference type="InterPro" id="IPR036366">
    <property type="entry name" value="PGBDSf"/>
</dbReference>
<evidence type="ECO:0000256" key="3">
    <source>
        <dbReference type="PROSITE-ProRule" id="PRU00473"/>
    </source>
</evidence>
<sequence>MVRPMLGDLELEQVQVVETDEDQLLVRHPVPVLEGDFLQDLGRRGARVSLTGVLTRPDVADGLADLRDAFYAGDPVAFVSDITQATLIDRVLIERMDVRELAGRPSAYEYFLTLRELTEAEPIEITPVIIPPPPPPKVDQGRLTVTVVVEGDPAFDMDRVQVTVAGRTDEGDPGFRKQLTNRIRPDTWFEDPFPAGQFTATALVDDDKTPTGQHETLTGSEPVTVREGEEAHVTIVLRRGSKIGTVFVVTFHFDKAFVEPCERHVLQQVQQYAQEHPDEQLLVVGHTDKVGSDEYNQALSERRGRATFAMLTAGSDRARSVAEWNGLRQARPTGTIATVKDTWGTREIQLMLQDLGRFQGNVGKDAELTDAAIRQFQRDHGLADDGVVGDATWPVLIDEYLAHDAVDLPPARLFENKNASGCDSGALRWLGCGEQDPVDGRETAWRPNRRCELMFVKEHTMPCQVPRPVTLDQTPDGAGGGGWCLDDGTATAVDCFVVPWPDPCPTNPPGAGGPAPANRPWCRKPAESGTFPVAGRITFEDGSPFASGSYVLMAPDGEYLGGEVAVTGAERAGTPIASRSASDGSFTFPGPVPQKGPGTYVVSVDGPFLVRTRTQTLPEVTGNATCFRLDGSAPADVVIVDRAVASVRPAVTGPDVVVVRKPHTNPARRQVVLRSTTAFTGTGTFTRSSDAVRFFDAAAGGTELTFDGVDNVFDAARLAAGVTLFAEGRTASAAPNDVTLTLALTVNGTPGLSTTHRLTSVELFLDLHASRTAAGAAPTPLSDAQKIDPGRFVQVQDAGNHAGRAMLTVRQAAPAAFTGTLVLAPVGARTRLFGAADEVAAAGQAPLGTPVNLPTTGIPATGTSFWVEGVTASGALRDATVQLGIDGVEPDGDHVNLTVVLLSDLVATVPATPARTARLGNSPVAAHALTVGAGPVPPASAFDTDPTVNPPLPLVEGSVAAGSPVALTVQVRPAGVPVRWQALRATGIAVASGGDDAPGVVALSANPVPTVTPDAGNPLAATMVADAVGTFHVRAFVDGNGNGAFDAGADREPAIVLPVVCGRATLFLDSSVARSTNFTVTPNGVGGITVTSGSFNIAAPATAAIHMNAQVDVVTGGADGRRVINQFFGGWINNETAVENVVGTFQDAAGTVHSDPAVFASNTGAATGGTPASPVFLPGDPAPALIAPPLLDSGRGAGTVGIGGDSATLTRSRIRTRTNQALGERWIVESVDSPGDGEGPTHPGFAAATLRSFRFGLTFSSTLGIWTNRTAVSGATGDPADRAYGVVLQLAWTQGGQWTVTPATGAIAVVTAPTTTISGRVTTSPAVAASTTPVEVRFPASTDQIARDARA</sequence>
<protein>
    <submittedName>
        <fullName evidence="5">Outer membrane protein OmpA-like peptidoglycan-associated protein</fullName>
    </submittedName>
</protein>
<dbReference type="PROSITE" id="PS51123">
    <property type="entry name" value="OMPA_2"/>
    <property type="match status" value="1"/>
</dbReference>
<evidence type="ECO:0000256" key="2">
    <source>
        <dbReference type="ARBA" id="ARBA00023136"/>
    </source>
</evidence>
<dbReference type="CDD" id="cd07185">
    <property type="entry name" value="OmpA_C-like"/>
    <property type="match status" value="1"/>
</dbReference>
<dbReference type="SUPFAM" id="SSF47090">
    <property type="entry name" value="PGBD-like"/>
    <property type="match status" value="1"/>
</dbReference>
<dbReference type="InterPro" id="IPR036365">
    <property type="entry name" value="PGBD-like_sf"/>
</dbReference>
<accession>A0A7W4VZA1</accession>
<evidence type="ECO:0000256" key="1">
    <source>
        <dbReference type="ARBA" id="ARBA00004370"/>
    </source>
</evidence>
<dbReference type="Pfam" id="PF00691">
    <property type="entry name" value="OmpA"/>
    <property type="match status" value="1"/>
</dbReference>
<dbReference type="InterPro" id="IPR006665">
    <property type="entry name" value="OmpA-like"/>
</dbReference>
<dbReference type="InterPro" id="IPR002477">
    <property type="entry name" value="Peptidoglycan-bd-like"/>
</dbReference>
<organism evidence="5 6">
    <name type="scientific">Nocardioides soli</name>
    <dbReference type="NCBI Taxonomy" id="1036020"/>
    <lineage>
        <taxon>Bacteria</taxon>
        <taxon>Bacillati</taxon>
        <taxon>Actinomycetota</taxon>
        <taxon>Actinomycetes</taxon>
        <taxon>Propionibacteriales</taxon>
        <taxon>Nocardioidaceae</taxon>
        <taxon>Nocardioides</taxon>
    </lineage>
</organism>
<dbReference type="Gene3D" id="1.10.101.10">
    <property type="entry name" value="PGBD-like superfamily/PGBD"/>
    <property type="match status" value="1"/>
</dbReference>
<dbReference type="SUPFAM" id="SSF103088">
    <property type="entry name" value="OmpA-like"/>
    <property type="match status" value="1"/>
</dbReference>
<dbReference type="Proteomes" id="UP000589626">
    <property type="component" value="Unassembled WGS sequence"/>
</dbReference>
<dbReference type="PRINTS" id="PR01021">
    <property type="entry name" value="OMPADOMAIN"/>
</dbReference>
<dbReference type="EMBL" id="JACHWR010000003">
    <property type="protein sequence ID" value="MBB3044543.1"/>
    <property type="molecule type" value="Genomic_DNA"/>
</dbReference>
<gene>
    <name evidence="5" type="ORF">FHU40_004380</name>
</gene>
<dbReference type="GO" id="GO:0016020">
    <property type="term" value="C:membrane"/>
    <property type="evidence" value="ECO:0007669"/>
    <property type="project" value="UniProtKB-SubCell"/>
</dbReference>
<keyword evidence="6" id="KW-1185">Reference proteome</keyword>
<name>A0A7W4VZA1_9ACTN</name>
<evidence type="ECO:0000313" key="5">
    <source>
        <dbReference type="EMBL" id="MBB3044543.1"/>
    </source>
</evidence>
<dbReference type="RefSeq" id="WP_183594411.1">
    <property type="nucleotide sequence ID" value="NZ_JACHWR010000003.1"/>
</dbReference>
<keyword evidence="2 3" id="KW-0472">Membrane</keyword>